<keyword evidence="4" id="KW-1185">Reference proteome</keyword>
<dbReference type="Pfam" id="PF14470">
    <property type="entry name" value="bPH_3"/>
    <property type="match status" value="1"/>
</dbReference>
<dbReference type="HOGENOM" id="CLU_911210_0_0_9"/>
<dbReference type="AlphaFoldDB" id="D9STE0"/>
<name>D9STE0_CLOC7</name>
<dbReference type="EMBL" id="CP002160">
    <property type="protein sequence ID" value="ADL50756.1"/>
    <property type="molecule type" value="Genomic_DNA"/>
</dbReference>
<accession>D9STE0</accession>
<dbReference type="InterPro" id="IPR039519">
    <property type="entry name" value="YokE-like_PH"/>
</dbReference>
<dbReference type="KEGG" id="ccb:Clocel_0991"/>
<dbReference type="eggNOG" id="ENOG5030GP1">
    <property type="taxonomic scope" value="Bacteria"/>
</dbReference>
<dbReference type="OrthoDB" id="2307739at2"/>
<evidence type="ECO:0000259" key="2">
    <source>
        <dbReference type="Pfam" id="PF14470"/>
    </source>
</evidence>
<dbReference type="RefSeq" id="WP_010076398.1">
    <property type="nucleotide sequence ID" value="NC_014393.1"/>
</dbReference>
<organism evidence="3 4">
    <name type="scientific">Clostridium cellulovorans (strain ATCC 35296 / DSM 3052 / OCM 3 / 743B)</name>
    <dbReference type="NCBI Taxonomy" id="573061"/>
    <lineage>
        <taxon>Bacteria</taxon>
        <taxon>Bacillati</taxon>
        <taxon>Bacillota</taxon>
        <taxon>Clostridia</taxon>
        <taxon>Eubacteriales</taxon>
        <taxon>Clostridiaceae</taxon>
        <taxon>Clostridium</taxon>
    </lineage>
</organism>
<reference evidence="3 4" key="1">
    <citation type="submission" date="2010-08" db="EMBL/GenBank/DDBJ databases">
        <title>Complete sequence of Clostridium cellulovorans 743B.</title>
        <authorList>
            <consortium name="US DOE Joint Genome Institute"/>
            <person name="Lucas S."/>
            <person name="Copeland A."/>
            <person name="Lapidus A."/>
            <person name="Cheng J.-F."/>
            <person name="Bruce D."/>
            <person name="Goodwin L."/>
            <person name="Pitluck S."/>
            <person name="Chertkov O."/>
            <person name="Detter J.C."/>
            <person name="Han C."/>
            <person name="Tapia R."/>
            <person name="Land M."/>
            <person name="Hauser L."/>
            <person name="Chang Y.-J."/>
            <person name="Jeffries C."/>
            <person name="Kyrpides N."/>
            <person name="Ivanova N."/>
            <person name="Mikhailova N."/>
            <person name="Hemme C.L."/>
            <person name="Woyke T."/>
        </authorList>
    </citation>
    <scope>NUCLEOTIDE SEQUENCE [LARGE SCALE GENOMIC DNA]</scope>
    <source>
        <strain evidence="4">ATCC 35296 / DSM 3052 / OCM 3 / 743B</strain>
    </source>
</reference>
<evidence type="ECO:0000313" key="4">
    <source>
        <dbReference type="Proteomes" id="UP000002730"/>
    </source>
</evidence>
<evidence type="ECO:0008006" key="5">
    <source>
        <dbReference type="Google" id="ProtNLM"/>
    </source>
</evidence>
<sequence length="305" mass="34165">MKEYVGYGGNKVTIDGQNVYIKQAFQKEECIFGDIKSVSFREPTILKNGAVVITTLKAKYEIMFLKKNLQEFKELYDMLYAKVYLKDDSSENNEYISNEDTNSNHTNQEFSVDETKKISRNANDMFQYCVDNKYGTGMTKSSSIKNFELIENSLNPDEEVLLCFCGLNNFVSMTKHDGHFAYVVTDKRFIMAQKKMIGQVVQAIPLKNISDCFLSAGAVMATIEIHTSKKTFKIEIGRSVATIINNKINEAISGGQVSSNATTYQGSPGTINDSATEILKLKELLDMGAITEEEFAAKKKIILGI</sequence>
<dbReference type="Proteomes" id="UP000002730">
    <property type="component" value="Chromosome"/>
</dbReference>
<feature type="domain" description="SHOCT" evidence="1">
    <location>
        <begin position="277"/>
        <end position="303"/>
    </location>
</feature>
<dbReference type="Pfam" id="PF09851">
    <property type="entry name" value="SHOCT"/>
    <property type="match status" value="1"/>
</dbReference>
<protein>
    <recommendedName>
        <fullName evidence="5">SHOCT domain-containing protein</fullName>
    </recommendedName>
</protein>
<proteinExistence type="predicted"/>
<evidence type="ECO:0000259" key="1">
    <source>
        <dbReference type="Pfam" id="PF09851"/>
    </source>
</evidence>
<evidence type="ECO:0000313" key="3">
    <source>
        <dbReference type="EMBL" id="ADL50756.1"/>
    </source>
</evidence>
<feature type="domain" description="YokE-like PH" evidence="2">
    <location>
        <begin position="154"/>
        <end position="250"/>
    </location>
</feature>
<dbReference type="InterPro" id="IPR018649">
    <property type="entry name" value="SHOCT"/>
</dbReference>
<gene>
    <name evidence="3" type="ordered locus">Clocel_0991</name>
</gene>